<protein>
    <recommendedName>
        <fullName evidence="2">Zinc-ribbon domain-containing protein</fullName>
    </recommendedName>
</protein>
<dbReference type="EMBL" id="BNBA01000010">
    <property type="protein sequence ID" value="GHH52439.1"/>
    <property type="molecule type" value="Genomic_DNA"/>
</dbReference>
<proteinExistence type="predicted"/>
<sequence length="134" mass="14108">MALIQCSECGRQISDKASACPSCGAPAAVAMRQVASTSIASHVPAPGTSAGAKVLMWIGIPVGVLVLLLAYGNKLANTPDGKARTQSRAEIAVCEQRVRDLKDDPRSTSGTIGFVMDTCAKMRSDYRGKWGREP</sequence>
<evidence type="ECO:0000259" key="2">
    <source>
        <dbReference type="Pfam" id="PF13240"/>
    </source>
</evidence>
<feature type="domain" description="Zinc-ribbon" evidence="2">
    <location>
        <begin position="6"/>
        <end position="26"/>
    </location>
</feature>
<dbReference type="Proteomes" id="UP000623958">
    <property type="component" value="Unassembled WGS sequence"/>
</dbReference>
<keyword evidence="1" id="KW-0812">Transmembrane</keyword>
<organism evidence="3 4">
    <name type="scientific">Xanthomonas boreopolis</name>
    <dbReference type="NCBI Taxonomy" id="86183"/>
    <lineage>
        <taxon>Bacteria</taxon>
        <taxon>Pseudomonadati</taxon>
        <taxon>Pseudomonadota</taxon>
        <taxon>Gammaproteobacteria</taxon>
        <taxon>Lysobacterales</taxon>
        <taxon>Lysobacteraceae</taxon>
        <taxon>Xanthomonas</taxon>
    </lineage>
</organism>
<reference evidence="3" key="1">
    <citation type="journal article" date="2014" name="Int. J. Syst. Evol. Microbiol.">
        <title>Complete genome sequence of Corynebacterium casei LMG S-19264T (=DSM 44701T), isolated from a smear-ripened cheese.</title>
        <authorList>
            <consortium name="US DOE Joint Genome Institute (JGI-PGF)"/>
            <person name="Walter F."/>
            <person name="Albersmeier A."/>
            <person name="Kalinowski J."/>
            <person name="Ruckert C."/>
        </authorList>
    </citation>
    <scope>NUCLEOTIDE SEQUENCE</scope>
    <source>
        <strain evidence="3">JCM 13306</strain>
    </source>
</reference>
<dbReference type="RefSeq" id="WP_434029056.1">
    <property type="nucleotide sequence ID" value="NZ_BNBA01000010.1"/>
</dbReference>
<feature type="transmembrane region" description="Helical" evidence="1">
    <location>
        <begin position="54"/>
        <end position="72"/>
    </location>
</feature>
<gene>
    <name evidence="3" type="ORF">GCM10009090_16270</name>
</gene>
<comment type="caution">
    <text evidence="3">The sequence shown here is derived from an EMBL/GenBank/DDBJ whole genome shotgun (WGS) entry which is preliminary data.</text>
</comment>
<accession>A0A919KI90</accession>
<evidence type="ECO:0000256" key="1">
    <source>
        <dbReference type="SAM" id="Phobius"/>
    </source>
</evidence>
<keyword evidence="1" id="KW-1133">Transmembrane helix</keyword>
<reference evidence="3" key="2">
    <citation type="submission" date="2020-09" db="EMBL/GenBank/DDBJ databases">
        <authorList>
            <person name="Sun Q."/>
            <person name="Ohkuma M."/>
        </authorList>
    </citation>
    <scope>NUCLEOTIDE SEQUENCE</scope>
    <source>
        <strain evidence="3">JCM 13306</strain>
    </source>
</reference>
<keyword evidence="4" id="KW-1185">Reference proteome</keyword>
<evidence type="ECO:0000313" key="4">
    <source>
        <dbReference type="Proteomes" id="UP000623958"/>
    </source>
</evidence>
<dbReference type="AlphaFoldDB" id="A0A919KI90"/>
<dbReference type="Pfam" id="PF13240">
    <property type="entry name" value="Zn_Ribbon_1"/>
    <property type="match status" value="1"/>
</dbReference>
<evidence type="ECO:0000313" key="3">
    <source>
        <dbReference type="EMBL" id="GHH52439.1"/>
    </source>
</evidence>
<dbReference type="InterPro" id="IPR026870">
    <property type="entry name" value="Zinc_ribbon_dom"/>
</dbReference>
<keyword evidence="1" id="KW-0472">Membrane</keyword>
<name>A0A919KI90_9XANT</name>